<sequence>MNADNSIAMLFYQNLGKLFYAVAFADKNIEAAEFDALKENVHHVHAILSLKHRVPKADAEHYIASTFNTMENENRTVESCYNDFMAFKRTNEPLFSKSLKIAILKTAGLIASAFSGKNKSELIMLAKLDIEFKKDTNEKQF</sequence>
<evidence type="ECO:0000313" key="2">
    <source>
        <dbReference type="Proteomes" id="UP000235826"/>
    </source>
</evidence>
<dbReference type="Proteomes" id="UP000235826">
    <property type="component" value="Chromosome"/>
</dbReference>
<organism evidence="1 2">
    <name type="scientific">Flavivirga eckloniae</name>
    <dbReference type="NCBI Taxonomy" id="1803846"/>
    <lineage>
        <taxon>Bacteria</taxon>
        <taxon>Pseudomonadati</taxon>
        <taxon>Bacteroidota</taxon>
        <taxon>Flavobacteriia</taxon>
        <taxon>Flavobacteriales</taxon>
        <taxon>Flavobacteriaceae</taxon>
        <taxon>Flavivirga</taxon>
    </lineage>
</organism>
<name>A0A2K9PWV7_9FLAO</name>
<dbReference type="RefSeq" id="WP_102757970.1">
    <property type="nucleotide sequence ID" value="NZ_CP025791.1"/>
</dbReference>
<accession>A0A2K9PWV7</accession>
<dbReference type="AlphaFoldDB" id="A0A2K9PWV7"/>
<gene>
    <name evidence="1" type="ORF">C1H87_22445</name>
</gene>
<dbReference type="OrthoDB" id="979732at2"/>
<protein>
    <recommendedName>
        <fullName evidence="3">Co-chaperone DjlA N-terminal domain-containing protein</fullName>
    </recommendedName>
</protein>
<evidence type="ECO:0000313" key="1">
    <source>
        <dbReference type="EMBL" id="AUP81328.1"/>
    </source>
</evidence>
<evidence type="ECO:0008006" key="3">
    <source>
        <dbReference type="Google" id="ProtNLM"/>
    </source>
</evidence>
<dbReference type="KEGG" id="fek:C1H87_22445"/>
<keyword evidence="2" id="KW-1185">Reference proteome</keyword>
<proteinExistence type="predicted"/>
<dbReference type="EMBL" id="CP025791">
    <property type="protein sequence ID" value="AUP81328.1"/>
    <property type="molecule type" value="Genomic_DNA"/>
</dbReference>
<reference evidence="1 2" key="1">
    <citation type="submission" date="2018-01" db="EMBL/GenBank/DDBJ databases">
        <title>Complete genome sequence of Flavivirga eckloniae ECD14 isolated from seaweed Ecklonia cava.</title>
        <authorList>
            <person name="Lee J.H."/>
            <person name="Baik K.S."/>
            <person name="Seong C.N."/>
        </authorList>
    </citation>
    <scope>NUCLEOTIDE SEQUENCE [LARGE SCALE GENOMIC DNA]</scope>
    <source>
        <strain evidence="1 2">ECD14</strain>
    </source>
</reference>